<feature type="region of interest" description="Disordered" evidence="1">
    <location>
        <begin position="1"/>
        <end position="66"/>
    </location>
</feature>
<accession>H2Z4H8</accession>
<reference evidence="3" key="1">
    <citation type="submission" date="2003-08" db="EMBL/GenBank/DDBJ databases">
        <authorList>
            <person name="Birren B."/>
            <person name="Nusbaum C."/>
            <person name="Abebe A."/>
            <person name="Abouelleil A."/>
            <person name="Adekoya E."/>
            <person name="Ait-zahra M."/>
            <person name="Allen N."/>
            <person name="Allen T."/>
            <person name="An P."/>
            <person name="Anderson M."/>
            <person name="Anderson S."/>
            <person name="Arachchi H."/>
            <person name="Armbruster J."/>
            <person name="Bachantsang P."/>
            <person name="Baldwin J."/>
            <person name="Barry A."/>
            <person name="Bayul T."/>
            <person name="Blitshsteyn B."/>
            <person name="Bloom T."/>
            <person name="Blye J."/>
            <person name="Boguslavskiy L."/>
            <person name="Borowsky M."/>
            <person name="Boukhgalter B."/>
            <person name="Brunache A."/>
            <person name="Butler J."/>
            <person name="Calixte N."/>
            <person name="Calvo S."/>
            <person name="Camarata J."/>
            <person name="Campo K."/>
            <person name="Chang J."/>
            <person name="Cheshatsang Y."/>
            <person name="Citroen M."/>
            <person name="Collymore A."/>
            <person name="Considine T."/>
            <person name="Cook A."/>
            <person name="Cooke P."/>
            <person name="Corum B."/>
            <person name="Cuomo C."/>
            <person name="David R."/>
            <person name="Dawoe T."/>
            <person name="Degray S."/>
            <person name="Dodge S."/>
            <person name="Dooley K."/>
            <person name="Dorje P."/>
            <person name="Dorjee K."/>
            <person name="Dorris L."/>
            <person name="Duffey N."/>
            <person name="Dupes A."/>
            <person name="Elkins T."/>
            <person name="Engels R."/>
            <person name="Erickson J."/>
            <person name="Farina A."/>
            <person name="Faro S."/>
            <person name="Ferreira P."/>
            <person name="Fischer H."/>
            <person name="Fitzgerald M."/>
            <person name="Foley K."/>
            <person name="Gage D."/>
            <person name="Galagan J."/>
            <person name="Gearin G."/>
            <person name="Gnerre S."/>
            <person name="Gnirke A."/>
            <person name="Goyette A."/>
            <person name="Graham J."/>
            <person name="Grandbois E."/>
            <person name="Gyaltsen K."/>
            <person name="Hafez N."/>
            <person name="Hagopian D."/>
            <person name="Hagos B."/>
            <person name="Hall J."/>
            <person name="Hatcher B."/>
            <person name="Heller A."/>
            <person name="Higgins H."/>
            <person name="Honan T."/>
            <person name="Horn A."/>
            <person name="Houde N."/>
            <person name="Hughes L."/>
            <person name="Hulme W."/>
            <person name="Husby E."/>
            <person name="Iliev I."/>
            <person name="Jaffe D."/>
            <person name="Jones C."/>
            <person name="Kamal M."/>
            <person name="Kamat A."/>
            <person name="Kamvysselis M."/>
            <person name="Karlsson E."/>
            <person name="Kells C."/>
            <person name="Kieu A."/>
            <person name="Kisner P."/>
            <person name="Kodira C."/>
            <person name="Kulbokas E."/>
            <person name="Labutti K."/>
            <person name="Lama D."/>
            <person name="Landers T."/>
            <person name="Leger J."/>
            <person name="Levine S."/>
            <person name="Lewis D."/>
            <person name="Lewis T."/>
            <person name="Lindblad-toh K."/>
            <person name="Liu X."/>
            <person name="Lokyitsang T."/>
            <person name="Lokyitsang Y."/>
            <person name="Lucien O."/>
            <person name="Lui A."/>
            <person name="Ma L.J."/>
            <person name="Mabbitt R."/>
            <person name="Macdonald J."/>
            <person name="Maclean C."/>
            <person name="Major J."/>
            <person name="Manning J."/>
            <person name="Marabella R."/>
            <person name="Maru K."/>
            <person name="Matthews C."/>
            <person name="Mauceli E."/>
            <person name="Mccarthy M."/>
            <person name="Mcdonough S."/>
            <person name="Mcghee T."/>
            <person name="Meldrim J."/>
            <person name="Meneus L."/>
            <person name="Mesirov J."/>
            <person name="Mihalev A."/>
            <person name="Mihova T."/>
            <person name="Mikkelsen T."/>
            <person name="Mlenga V."/>
            <person name="Moru K."/>
            <person name="Mozes J."/>
            <person name="Mulrain L."/>
            <person name="Munson G."/>
            <person name="Naylor J."/>
            <person name="Newes C."/>
            <person name="Nguyen C."/>
            <person name="Nguyen N."/>
            <person name="Nguyen T."/>
            <person name="Nicol R."/>
            <person name="Nielsen C."/>
            <person name="Nizzari M."/>
            <person name="Norbu C."/>
            <person name="Norbu N."/>
            <person name="O'donnell P."/>
            <person name="Okoawo O."/>
            <person name="O'leary S."/>
            <person name="Omotosho B."/>
            <person name="O'neill K."/>
            <person name="Osman S."/>
            <person name="Parker S."/>
            <person name="Perrin D."/>
            <person name="Phunkhang P."/>
            <person name="Piqani B."/>
            <person name="Purcell S."/>
            <person name="Rachupka T."/>
            <person name="Ramasamy U."/>
            <person name="Rameau R."/>
            <person name="Ray V."/>
            <person name="Raymond C."/>
            <person name="Retta R."/>
            <person name="Richardson S."/>
            <person name="Rise C."/>
            <person name="Rodriguez J."/>
            <person name="Rogers J."/>
            <person name="Rogov P."/>
            <person name="Rutman M."/>
            <person name="Schupbach R."/>
            <person name="Seaman C."/>
            <person name="Settipalli S."/>
            <person name="Sharpe T."/>
            <person name="Sheridan J."/>
            <person name="Sherpa N."/>
            <person name="Shi J."/>
            <person name="Smirnov S."/>
            <person name="Smith C."/>
            <person name="Sougnez C."/>
            <person name="Spencer B."/>
            <person name="Stalker J."/>
            <person name="Stange-thomann N."/>
            <person name="Stavropoulos S."/>
            <person name="Stetson K."/>
            <person name="Stone C."/>
            <person name="Stone S."/>
            <person name="Stubbs M."/>
            <person name="Talamas J."/>
            <person name="Tchuinga P."/>
            <person name="Tenzing P."/>
            <person name="Tesfaye S."/>
            <person name="Theodore J."/>
            <person name="Thoulutsang Y."/>
            <person name="Topham K."/>
            <person name="Towey S."/>
            <person name="Tsamla T."/>
            <person name="Tsomo N."/>
            <person name="Vallee D."/>
            <person name="Vassiliev H."/>
            <person name="Venkataraman V."/>
            <person name="Vinson J."/>
            <person name="Vo A."/>
            <person name="Wade C."/>
            <person name="Wang S."/>
            <person name="Wangchuk T."/>
            <person name="Wangdi T."/>
            <person name="Whittaker C."/>
            <person name="Wilkinson J."/>
            <person name="Wu Y."/>
            <person name="Wyman D."/>
            <person name="Yadav S."/>
            <person name="Yang S."/>
            <person name="Yang X."/>
            <person name="Yeager S."/>
            <person name="Yee E."/>
            <person name="Young G."/>
            <person name="Zainoun J."/>
            <person name="Zembeck L."/>
            <person name="Zimmer A."/>
            <person name="Zody M."/>
            <person name="Lander E."/>
        </authorList>
    </citation>
    <scope>NUCLEOTIDE SEQUENCE [LARGE SCALE GENOMIC DNA]</scope>
</reference>
<evidence type="ECO:0000313" key="2">
    <source>
        <dbReference type="Ensembl" id="ENSCSAVP00000012490.1"/>
    </source>
</evidence>
<organism evidence="2 3">
    <name type="scientific">Ciona savignyi</name>
    <name type="common">Pacific transparent sea squirt</name>
    <dbReference type="NCBI Taxonomy" id="51511"/>
    <lineage>
        <taxon>Eukaryota</taxon>
        <taxon>Metazoa</taxon>
        <taxon>Chordata</taxon>
        <taxon>Tunicata</taxon>
        <taxon>Ascidiacea</taxon>
        <taxon>Phlebobranchia</taxon>
        <taxon>Cionidae</taxon>
        <taxon>Ciona</taxon>
    </lineage>
</organism>
<dbReference type="Ensembl" id="ENSCSAVT00000012634.1">
    <property type="protein sequence ID" value="ENSCSAVP00000012490.1"/>
    <property type="gene ID" value="ENSCSAVG00000007333.1"/>
</dbReference>
<dbReference type="InParanoid" id="H2Z4H8"/>
<reference evidence="2" key="2">
    <citation type="submission" date="2025-08" db="UniProtKB">
        <authorList>
            <consortium name="Ensembl"/>
        </authorList>
    </citation>
    <scope>IDENTIFICATION</scope>
</reference>
<keyword evidence="3" id="KW-1185">Reference proteome</keyword>
<dbReference type="AlphaFoldDB" id="H2Z4H8"/>
<reference evidence="2" key="3">
    <citation type="submission" date="2025-09" db="UniProtKB">
        <authorList>
            <consortium name="Ensembl"/>
        </authorList>
    </citation>
    <scope>IDENTIFICATION</scope>
</reference>
<feature type="compositionally biased region" description="Pro residues" evidence="1">
    <location>
        <begin position="22"/>
        <end position="47"/>
    </location>
</feature>
<proteinExistence type="predicted"/>
<evidence type="ECO:0000256" key="1">
    <source>
        <dbReference type="SAM" id="MobiDB-lite"/>
    </source>
</evidence>
<dbReference type="Proteomes" id="UP000007875">
    <property type="component" value="Unassembled WGS sequence"/>
</dbReference>
<protein>
    <submittedName>
        <fullName evidence="2">Uncharacterized protein</fullName>
    </submittedName>
</protein>
<evidence type="ECO:0000313" key="3">
    <source>
        <dbReference type="Proteomes" id="UP000007875"/>
    </source>
</evidence>
<dbReference type="HOGENOM" id="CLU_1712641_0_0_1"/>
<sequence length="153" mass="16848">MNRLVPPKLVFVKRRSGRMLEIPPPLPPKSPPEDPVPDEPPPNPPPLNKRRGKRLPRLDEPLVPPKLVLVKSSSGKMLEIPPPPPPKSPPEVPVPVPVPVPVLEPPNPPLIINNKSVVVSKPPVVPLVPVDPVFVRSRRGKRLLMEFDWLGIG</sequence>
<name>H2Z4H8_CIOSA</name>